<accession>A0A671FRI1</accession>
<keyword evidence="10" id="KW-0007">Acetylation</keyword>
<evidence type="ECO:0000313" key="19">
    <source>
        <dbReference type="Ensembl" id="ENSRFEP00010025058.1"/>
    </source>
</evidence>
<dbReference type="Gene3D" id="3.30.1430.10">
    <property type="match status" value="1"/>
</dbReference>
<keyword evidence="6" id="KW-1017">Isopeptide bond</keyword>
<dbReference type="Pfam" id="PF00297">
    <property type="entry name" value="Ribosomal_L3"/>
    <property type="match status" value="1"/>
</dbReference>
<dbReference type="InterPro" id="IPR009000">
    <property type="entry name" value="Transl_B-barrel_sf"/>
</dbReference>
<keyword evidence="8" id="KW-0832">Ubl conjugation</keyword>
<dbReference type="Gene3D" id="4.10.960.10">
    <property type="entry name" value="Ribosomal protein L3, domain 3"/>
    <property type="match status" value="1"/>
</dbReference>
<evidence type="ECO:0000256" key="3">
    <source>
        <dbReference type="ARBA" id="ARBA00006540"/>
    </source>
</evidence>
<reference evidence="19" key="4">
    <citation type="submission" date="2025-08" db="UniProtKB">
        <authorList>
            <consortium name="Ensembl"/>
        </authorList>
    </citation>
    <scope>IDENTIFICATION</scope>
</reference>
<comment type="subcellular location">
    <subcellularLocation>
        <location evidence="1">Cytoplasm</location>
    </subcellularLocation>
    <subcellularLocation>
        <location evidence="2">Nucleus</location>
        <location evidence="2">Nucleolus</location>
    </subcellularLocation>
</comment>
<dbReference type="Gene3D" id="2.40.30.10">
    <property type="entry name" value="Translation factors"/>
    <property type="match status" value="3"/>
</dbReference>
<evidence type="ECO:0000256" key="5">
    <source>
        <dbReference type="ARBA" id="ARBA00022490"/>
    </source>
</evidence>
<keyword evidence="4" id="KW-0488">Methylation</keyword>
<evidence type="ECO:0000256" key="1">
    <source>
        <dbReference type="ARBA" id="ARBA00004496"/>
    </source>
</evidence>
<dbReference type="AlphaFoldDB" id="A0A671FRI1"/>
<dbReference type="InterPro" id="IPR044892">
    <property type="entry name" value="Ribosomal_L3_dom_3_arc_sf"/>
</dbReference>
<name>A0A671FRI1_RHIFE</name>
<comment type="similarity">
    <text evidence="3 17">Belongs to the universal ribosomal protein uL3 family.</text>
</comment>
<organism evidence="19 20">
    <name type="scientific">Rhinolophus ferrumequinum</name>
    <name type="common">Greater horseshoe bat</name>
    <dbReference type="NCBI Taxonomy" id="59479"/>
    <lineage>
        <taxon>Eukaryota</taxon>
        <taxon>Metazoa</taxon>
        <taxon>Chordata</taxon>
        <taxon>Craniata</taxon>
        <taxon>Vertebrata</taxon>
        <taxon>Euteleostomi</taxon>
        <taxon>Mammalia</taxon>
        <taxon>Eutheria</taxon>
        <taxon>Laurasiatheria</taxon>
        <taxon>Chiroptera</taxon>
        <taxon>Yinpterochiroptera</taxon>
        <taxon>Rhinolophoidea</taxon>
        <taxon>Rhinolophidae</taxon>
        <taxon>Rhinolophinae</taxon>
        <taxon>Rhinolophus</taxon>
    </lineage>
</organism>
<dbReference type="Ensembl" id="ENSRFET00010027234.1">
    <property type="protein sequence ID" value="ENSRFEP00010025058.1"/>
    <property type="gene ID" value="ENSRFEG00010016714.1"/>
</dbReference>
<evidence type="ECO:0000256" key="17">
    <source>
        <dbReference type="RuleBase" id="RU003905"/>
    </source>
</evidence>
<keyword evidence="9 17" id="KW-0689">Ribosomal protein</keyword>
<protein>
    <recommendedName>
        <fullName evidence="14">Large ribosomal subunit protein uL3</fullName>
    </recommendedName>
    <alternativeName>
        <fullName evidence="15">60S ribosomal protein L3</fullName>
    </alternativeName>
</protein>
<keyword evidence="7" id="KW-0597">Phosphoprotein</keyword>
<dbReference type="InterPro" id="IPR019926">
    <property type="entry name" value="Ribosomal_uL3_CS"/>
</dbReference>
<dbReference type="FunFam" id="3.30.1430.10:FF:000001">
    <property type="entry name" value="60S ribosomal protein L3"/>
    <property type="match status" value="1"/>
</dbReference>
<keyword evidence="5" id="KW-0963">Cytoplasm</keyword>
<evidence type="ECO:0000256" key="12">
    <source>
        <dbReference type="ARBA" id="ARBA00023274"/>
    </source>
</evidence>
<keyword evidence="20" id="KW-1185">Reference proteome</keyword>
<evidence type="ECO:0000256" key="15">
    <source>
        <dbReference type="ARBA" id="ARBA00035354"/>
    </source>
</evidence>
<evidence type="ECO:0000256" key="9">
    <source>
        <dbReference type="ARBA" id="ARBA00022980"/>
    </source>
</evidence>
<dbReference type="GO" id="GO:0006412">
    <property type="term" value="P:translation"/>
    <property type="evidence" value="ECO:0007669"/>
    <property type="project" value="InterPro"/>
</dbReference>
<evidence type="ECO:0000256" key="13">
    <source>
        <dbReference type="ARBA" id="ARBA00034092"/>
    </source>
</evidence>
<evidence type="ECO:0000256" key="18">
    <source>
        <dbReference type="SAM" id="MobiDB-lite"/>
    </source>
</evidence>
<dbReference type="FunFam" id="2.40.30.10:FF:000351">
    <property type="entry name" value="Ribosomal protein L3"/>
    <property type="match status" value="1"/>
</dbReference>
<sequence>MSHRKFSAPRHGSLGFLPRKRSSRHRGKVKSFPKDDPSKPVHLTAFLGYKAGMTHIVREVDRLGSKVNKKEVVEAVTIVEMPPMVVVGIVGYVENPRGLRTFKTIFAEHISDECKRRFYKNWHKSKKKAFTKYCKKWQDDDGKKQLEKDFNSMKKYCQVIRVIAHTQMRLLPLRQKKAHLMEIQVNGGTVAEKLDWARERLEQQVPVNQVFGQDEMIDVIGVTKGKGYKGVTSRWHTKKLPRKTHRGLRKVACIGAWHPARVAFSVARDGQKGYHHRTEINKKGLRACESSPISPSAHAFPSLQIYKIGQGYLIKDGKLIKNNASTDYDLSDKSINPLSLLVQTKRRALEKIDLKFIDTTSKVGHGRFQTVEEKKAFMGPLKKDRIAKEEGA</sequence>
<evidence type="ECO:0000256" key="7">
    <source>
        <dbReference type="ARBA" id="ARBA00022553"/>
    </source>
</evidence>
<evidence type="ECO:0000256" key="16">
    <source>
        <dbReference type="ARBA" id="ARBA00046482"/>
    </source>
</evidence>
<dbReference type="PANTHER" id="PTHR11363">
    <property type="entry name" value="60S RIBOSOMAL PROTEIN L3-RELATED"/>
    <property type="match status" value="1"/>
</dbReference>
<dbReference type="GO" id="GO:0003723">
    <property type="term" value="F:RNA binding"/>
    <property type="evidence" value="ECO:0007669"/>
    <property type="project" value="TreeGrafter"/>
</dbReference>
<evidence type="ECO:0000256" key="11">
    <source>
        <dbReference type="ARBA" id="ARBA00023242"/>
    </source>
</evidence>
<dbReference type="FunFam" id="2.40.30.10:FF:000079">
    <property type="entry name" value="60S ribosomal protein L3"/>
    <property type="match status" value="1"/>
</dbReference>
<dbReference type="FunFam" id="4.10.960.10:FF:000004">
    <property type="entry name" value="60S ribosomal protein L3"/>
    <property type="match status" value="1"/>
</dbReference>
<reference evidence="19 20" key="1">
    <citation type="journal article" date="2015" name="Annu Rev Anim Biosci">
        <title>The Genome 10K Project: a way forward.</title>
        <authorList>
            <person name="Koepfli K.P."/>
            <person name="Paten B."/>
            <person name="O'Brien S.J."/>
            <person name="Koepfli K.P."/>
            <person name="Paten B."/>
            <person name="Antunes A."/>
            <person name="Belov K."/>
            <person name="Bustamante C."/>
            <person name="Castoe T.A."/>
            <person name="Clawson H."/>
            <person name="Crawford A.J."/>
            <person name="Diekhans M."/>
            <person name="Distel D."/>
            <person name="Durbin R."/>
            <person name="Earl D."/>
            <person name="Fujita M.K."/>
            <person name="Gamble T."/>
            <person name="Georges A."/>
            <person name="Gemmell N."/>
            <person name="Gilbert M.T."/>
            <person name="Graves J.M."/>
            <person name="Green R.E."/>
            <person name="Hickey G."/>
            <person name="Jarvis E.D."/>
            <person name="Johnson W."/>
            <person name="Komissarov A."/>
            <person name="Korf I."/>
            <person name="Kuhn R."/>
            <person name="Larkin D.M."/>
            <person name="Lewin H."/>
            <person name="Lopez J.V."/>
            <person name="Ma J."/>
            <person name="Marques-Bonet T."/>
            <person name="Miller W."/>
            <person name="Murphy R."/>
            <person name="Pevzner P."/>
            <person name="Shapiro B."/>
            <person name="Steiner C."/>
            <person name="Tamazian G."/>
            <person name="Venkatesh B."/>
            <person name="Wang J."/>
            <person name="Wayne R."/>
            <person name="Wiley E."/>
            <person name="Yang H."/>
            <person name="Zhang G."/>
            <person name="Haussler D."/>
            <person name="Ryder O."/>
            <person name="O'Brien S.J."/>
        </authorList>
    </citation>
    <scope>NUCLEOTIDE SEQUENCE</scope>
</reference>
<feature type="compositionally biased region" description="Basic residues" evidence="18">
    <location>
        <begin position="18"/>
        <end position="31"/>
    </location>
</feature>
<dbReference type="GO" id="GO:0022625">
    <property type="term" value="C:cytosolic large ribosomal subunit"/>
    <property type="evidence" value="ECO:0007669"/>
    <property type="project" value="TreeGrafter"/>
</dbReference>
<evidence type="ECO:0000313" key="20">
    <source>
        <dbReference type="Proteomes" id="UP000472240"/>
    </source>
</evidence>
<dbReference type="GeneTree" id="ENSGT00390000017606"/>
<evidence type="ECO:0000256" key="4">
    <source>
        <dbReference type="ARBA" id="ARBA00022481"/>
    </source>
</evidence>
<evidence type="ECO:0000256" key="10">
    <source>
        <dbReference type="ARBA" id="ARBA00022990"/>
    </source>
</evidence>
<dbReference type="Proteomes" id="UP000472240">
    <property type="component" value="Chromosome 16"/>
</dbReference>
<dbReference type="PANTHER" id="PTHR11363:SF4">
    <property type="entry name" value="LARGE RIBOSOMAL SUBUNIT PROTEIN UL3"/>
    <property type="match status" value="1"/>
</dbReference>
<reference evidence="20" key="3">
    <citation type="submission" date="2018-12" db="EMBL/GenBank/DDBJ databases">
        <title>G10K-VGP greater horseshoe bat female genome, primary haplotype.</title>
        <authorList>
            <person name="Teeling E."/>
            <person name="Myers G."/>
            <person name="Vernes S."/>
            <person name="Pippel M."/>
            <person name="Winkler S."/>
            <person name="Fedrigo O."/>
            <person name="Rhie A."/>
            <person name="Koren S."/>
            <person name="Phillippy A."/>
            <person name="Lewin H."/>
            <person name="Damas J."/>
            <person name="Howe K."/>
            <person name="Mountcastle J."/>
            <person name="Jarvis E.D."/>
        </authorList>
    </citation>
    <scope>NUCLEOTIDE SEQUENCE [LARGE SCALE GENOMIC DNA]</scope>
</reference>
<comment type="subunit">
    <text evidence="16">Component of the large ribosomal subunit. Interacts with DHX33.</text>
</comment>
<evidence type="ECO:0000256" key="8">
    <source>
        <dbReference type="ARBA" id="ARBA00022843"/>
    </source>
</evidence>
<dbReference type="InParanoid" id="A0A671FRI1"/>
<feature type="region of interest" description="Disordered" evidence="18">
    <location>
        <begin position="1"/>
        <end position="36"/>
    </location>
</feature>
<reference evidence="19 20" key="2">
    <citation type="journal article" date="2018" name="Annu Rev Anim Biosci">
        <title>Bat Biology, Genomes, and the Bat1K Project: To Generate Chromosome-Level Genomes for All Living Bat Species.</title>
        <authorList>
            <person name="Teeling E.C."/>
            <person name="Vernes S.C."/>
            <person name="Davalos L.M."/>
            <person name="Ray D.A."/>
            <person name="Gilbert M.T.P."/>
            <person name="Myers E."/>
        </authorList>
    </citation>
    <scope>NUCLEOTIDE SEQUENCE</scope>
</reference>
<comment type="function">
    <text evidence="13">Component of the large ribosomal subunit. The ribosome is a large ribonucleoprotein complex responsible for the synthesis of proteins in the cell.</text>
</comment>
<reference evidence="19" key="5">
    <citation type="submission" date="2025-09" db="UniProtKB">
        <authorList>
            <consortium name="Ensembl"/>
        </authorList>
    </citation>
    <scope>IDENTIFICATION</scope>
</reference>
<dbReference type="GO" id="GO:0005730">
    <property type="term" value="C:nucleolus"/>
    <property type="evidence" value="ECO:0007669"/>
    <property type="project" value="UniProtKB-SubCell"/>
</dbReference>
<dbReference type="InterPro" id="IPR045077">
    <property type="entry name" value="L3_arc_euk"/>
</dbReference>
<dbReference type="SUPFAM" id="SSF50447">
    <property type="entry name" value="Translation proteins"/>
    <property type="match status" value="1"/>
</dbReference>
<keyword evidence="11" id="KW-0539">Nucleus</keyword>
<dbReference type="FunFam" id="4.10.960.10:FF:000002">
    <property type="entry name" value="60S ribosomal protein L3"/>
    <property type="match status" value="1"/>
</dbReference>
<dbReference type="GO" id="GO:0003735">
    <property type="term" value="F:structural constituent of ribosome"/>
    <property type="evidence" value="ECO:0007669"/>
    <property type="project" value="InterPro"/>
</dbReference>
<dbReference type="PROSITE" id="PS00474">
    <property type="entry name" value="RIBOSOMAL_L3"/>
    <property type="match status" value="1"/>
</dbReference>
<proteinExistence type="inferred from homology"/>
<evidence type="ECO:0000256" key="2">
    <source>
        <dbReference type="ARBA" id="ARBA00004604"/>
    </source>
</evidence>
<evidence type="ECO:0000256" key="14">
    <source>
        <dbReference type="ARBA" id="ARBA00035243"/>
    </source>
</evidence>
<keyword evidence="12 17" id="KW-0687">Ribonucleoprotein</keyword>
<evidence type="ECO:0000256" key="6">
    <source>
        <dbReference type="ARBA" id="ARBA00022499"/>
    </source>
</evidence>
<dbReference type="InterPro" id="IPR000597">
    <property type="entry name" value="Ribosomal_uL3"/>
</dbReference>